<dbReference type="AlphaFoldDB" id="A0A6J5TFN2"/>
<dbReference type="Proteomes" id="UP000507222">
    <property type="component" value="Unassembled WGS sequence"/>
</dbReference>
<evidence type="ECO:0000313" key="1">
    <source>
        <dbReference type="EMBL" id="CAB4262730.1"/>
    </source>
</evidence>
<organism evidence="1 3">
    <name type="scientific">Prunus armeniaca</name>
    <name type="common">Apricot</name>
    <name type="synonym">Armeniaca vulgaris</name>
    <dbReference type="NCBI Taxonomy" id="36596"/>
    <lineage>
        <taxon>Eukaryota</taxon>
        <taxon>Viridiplantae</taxon>
        <taxon>Streptophyta</taxon>
        <taxon>Embryophyta</taxon>
        <taxon>Tracheophyta</taxon>
        <taxon>Spermatophyta</taxon>
        <taxon>Magnoliopsida</taxon>
        <taxon>eudicotyledons</taxon>
        <taxon>Gunneridae</taxon>
        <taxon>Pentapetalae</taxon>
        <taxon>rosids</taxon>
        <taxon>fabids</taxon>
        <taxon>Rosales</taxon>
        <taxon>Rosaceae</taxon>
        <taxon>Amygdaloideae</taxon>
        <taxon>Amygdaleae</taxon>
        <taxon>Prunus</taxon>
    </lineage>
</organism>
<gene>
    <name evidence="1" type="ORF">CURHAP_LOCUS2113</name>
    <name evidence="2" type="ORF">ORAREDHAP_LOCUS2139</name>
</gene>
<name>A0A6J5TFN2_PRUAR</name>
<evidence type="ECO:0000313" key="3">
    <source>
        <dbReference type="Proteomes" id="UP000507222"/>
    </source>
</evidence>
<sequence>MVNCMGMLIHDGMSAAVSDHGVCLWLMAELSSTSRVLYSINICGELIIREKVTVALPRGYIYKYPVARQNTLPWPWGNAGNSEPTGVLVCC</sequence>
<accession>A0A6J5TFN2</accession>
<dbReference type="Proteomes" id="UP000507245">
    <property type="component" value="Unassembled WGS sequence"/>
</dbReference>
<reference evidence="1 3" key="2">
    <citation type="submission" date="2020-05" db="EMBL/GenBank/DDBJ databases">
        <authorList>
            <person name="Campoy J."/>
            <person name="Schneeberger K."/>
            <person name="Spophaly S."/>
        </authorList>
    </citation>
    <scope>NUCLEOTIDE SEQUENCE [LARGE SCALE GENOMIC DNA]</scope>
    <source>
        <strain evidence="1">PruArmRojPasFocal</strain>
    </source>
</reference>
<evidence type="ECO:0000313" key="4">
    <source>
        <dbReference type="Proteomes" id="UP000507245"/>
    </source>
</evidence>
<evidence type="ECO:0000313" key="2">
    <source>
        <dbReference type="EMBL" id="CAB4293312.1"/>
    </source>
</evidence>
<proteinExistence type="predicted"/>
<keyword evidence="4" id="KW-1185">Reference proteome</keyword>
<reference evidence="4" key="1">
    <citation type="journal article" date="2020" name="Genome Biol.">
        <title>Gamete binning: chromosome-level and haplotype-resolved genome assembly enabled by high-throughput single-cell sequencing of gamete genomes.</title>
        <authorList>
            <person name="Campoy J.A."/>
            <person name="Sun H."/>
            <person name="Goel M."/>
            <person name="Jiao W.-B."/>
            <person name="Folz-Donahue K."/>
            <person name="Wang N."/>
            <person name="Rubio M."/>
            <person name="Liu C."/>
            <person name="Kukat C."/>
            <person name="Ruiz D."/>
            <person name="Huettel B."/>
            <person name="Schneeberger K."/>
        </authorList>
    </citation>
    <scope>NUCLEOTIDE SEQUENCE [LARGE SCALE GENOMIC DNA]</scope>
    <source>
        <strain evidence="4">cv. Rojo Pasion</strain>
    </source>
</reference>
<dbReference type="EMBL" id="CAEKDK010000001">
    <property type="protein sequence ID" value="CAB4262730.1"/>
    <property type="molecule type" value="Genomic_DNA"/>
</dbReference>
<dbReference type="EMBL" id="CAEKKB010000001">
    <property type="protein sequence ID" value="CAB4293312.1"/>
    <property type="molecule type" value="Genomic_DNA"/>
</dbReference>
<protein>
    <submittedName>
        <fullName evidence="1">Uncharacterized protein</fullName>
    </submittedName>
</protein>